<reference evidence="2 3" key="1">
    <citation type="submission" date="2017-04" db="EMBL/GenBank/DDBJ databases">
        <authorList>
            <person name="Afonso C.L."/>
            <person name="Miller P.J."/>
            <person name="Scott M.A."/>
            <person name="Spackman E."/>
            <person name="Goraichik I."/>
            <person name="Dimitrov K.M."/>
            <person name="Suarez D.L."/>
            <person name="Swayne D.E."/>
        </authorList>
    </citation>
    <scope>NUCLEOTIDE SEQUENCE [LARGE SCALE GENOMIC DNA]</scope>
    <source>
        <strain evidence="2 3">DSM 11622</strain>
    </source>
</reference>
<feature type="domain" description="DUF2281" evidence="1">
    <location>
        <begin position="7"/>
        <end position="77"/>
    </location>
</feature>
<dbReference type="OrthoDB" id="9801704at2"/>
<dbReference type="RefSeq" id="WP_084447193.1">
    <property type="nucleotide sequence ID" value="NZ_FWWW01000091.1"/>
</dbReference>
<sequence>MTHAQHILQTLETLPADLQQEVAYFVDFLAQRQRKATAPPATAEQIAAARKAGFGRFKGQFTVPDDFDEPLEDFKDYI</sequence>
<evidence type="ECO:0000259" key="1">
    <source>
        <dbReference type="Pfam" id="PF10047"/>
    </source>
</evidence>
<accession>A0A1W1W196</accession>
<gene>
    <name evidence="2" type="ORF">SAMN00120144_0118</name>
</gene>
<dbReference type="Proteomes" id="UP000192266">
    <property type="component" value="Unassembled WGS sequence"/>
</dbReference>
<dbReference type="InterPro" id="IPR018739">
    <property type="entry name" value="DUF2281"/>
</dbReference>
<proteinExistence type="predicted"/>
<dbReference type="AlphaFoldDB" id="A0A1W1W196"/>
<dbReference type="Pfam" id="PF10047">
    <property type="entry name" value="DUF2281"/>
    <property type="match status" value="1"/>
</dbReference>
<dbReference type="STRING" id="645990.SAMN00120144_0118"/>
<keyword evidence="3" id="KW-1185">Reference proteome</keyword>
<protein>
    <recommendedName>
        <fullName evidence="1">DUF2281 domain-containing protein</fullName>
    </recommendedName>
</protein>
<organism evidence="2 3">
    <name type="scientific">Hymenobacter roseosalivarius DSM 11622</name>
    <dbReference type="NCBI Taxonomy" id="645990"/>
    <lineage>
        <taxon>Bacteria</taxon>
        <taxon>Pseudomonadati</taxon>
        <taxon>Bacteroidota</taxon>
        <taxon>Cytophagia</taxon>
        <taxon>Cytophagales</taxon>
        <taxon>Hymenobacteraceae</taxon>
        <taxon>Hymenobacter</taxon>
    </lineage>
</organism>
<evidence type="ECO:0000313" key="2">
    <source>
        <dbReference type="EMBL" id="SMB99293.1"/>
    </source>
</evidence>
<dbReference type="EMBL" id="FWWW01000091">
    <property type="protein sequence ID" value="SMB99293.1"/>
    <property type="molecule type" value="Genomic_DNA"/>
</dbReference>
<name>A0A1W1W196_9BACT</name>
<evidence type="ECO:0000313" key="3">
    <source>
        <dbReference type="Proteomes" id="UP000192266"/>
    </source>
</evidence>